<evidence type="ECO:0000313" key="1">
    <source>
        <dbReference type="EMBL" id="KAK3312120.1"/>
    </source>
</evidence>
<evidence type="ECO:0000313" key="2">
    <source>
        <dbReference type="Proteomes" id="UP001283341"/>
    </source>
</evidence>
<proteinExistence type="predicted"/>
<reference evidence="1" key="1">
    <citation type="journal article" date="2023" name="Mol. Phylogenet. Evol.">
        <title>Genome-scale phylogeny and comparative genomics of the fungal order Sordariales.</title>
        <authorList>
            <person name="Hensen N."/>
            <person name="Bonometti L."/>
            <person name="Westerberg I."/>
            <person name="Brannstrom I.O."/>
            <person name="Guillou S."/>
            <person name="Cros-Aarteil S."/>
            <person name="Calhoun S."/>
            <person name="Haridas S."/>
            <person name="Kuo A."/>
            <person name="Mondo S."/>
            <person name="Pangilinan J."/>
            <person name="Riley R."/>
            <person name="LaButti K."/>
            <person name="Andreopoulos B."/>
            <person name="Lipzen A."/>
            <person name="Chen C."/>
            <person name="Yan M."/>
            <person name="Daum C."/>
            <person name="Ng V."/>
            <person name="Clum A."/>
            <person name="Steindorff A."/>
            <person name="Ohm R.A."/>
            <person name="Martin F."/>
            <person name="Silar P."/>
            <person name="Natvig D.O."/>
            <person name="Lalanne C."/>
            <person name="Gautier V."/>
            <person name="Ament-Velasquez S.L."/>
            <person name="Kruys A."/>
            <person name="Hutchinson M.I."/>
            <person name="Powell A.J."/>
            <person name="Barry K."/>
            <person name="Miller A.N."/>
            <person name="Grigoriev I.V."/>
            <person name="Debuchy R."/>
            <person name="Gladieux P."/>
            <person name="Hiltunen Thoren M."/>
            <person name="Johannesson H."/>
        </authorList>
    </citation>
    <scope>NUCLEOTIDE SEQUENCE</scope>
    <source>
        <strain evidence="1">CBS 118394</strain>
    </source>
</reference>
<reference evidence="1" key="2">
    <citation type="submission" date="2023-06" db="EMBL/GenBank/DDBJ databases">
        <authorList>
            <consortium name="Lawrence Berkeley National Laboratory"/>
            <person name="Haridas S."/>
            <person name="Hensen N."/>
            <person name="Bonometti L."/>
            <person name="Westerberg I."/>
            <person name="Brannstrom I.O."/>
            <person name="Guillou S."/>
            <person name="Cros-Aarteil S."/>
            <person name="Calhoun S."/>
            <person name="Kuo A."/>
            <person name="Mondo S."/>
            <person name="Pangilinan J."/>
            <person name="Riley R."/>
            <person name="Labutti K."/>
            <person name="Andreopoulos B."/>
            <person name="Lipzen A."/>
            <person name="Chen C."/>
            <person name="Yanf M."/>
            <person name="Daum C."/>
            <person name="Ng V."/>
            <person name="Clum A."/>
            <person name="Steindorff A."/>
            <person name="Ohm R."/>
            <person name="Martin F."/>
            <person name="Silar P."/>
            <person name="Natvig D."/>
            <person name="Lalanne C."/>
            <person name="Gautier V."/>
            <person name="Ament-Velasquez S.L."/>
            <person name="Kruys A."/>
            <person name="Hutchinson M.I."/>
            <person name="Powell A.J."/>
            <person name="Barry K."/>
            <person name="Miller A.N."/>
            <person name="Grigoriev I.V."/>
            <person name="Debuchy R."/>
            <person name="Gladieux P."/>
            <person name="Thoren M.H."/>
            <person name="Johannesson H."/>
        </authorList>
    </citation>
    <scope>NUCLEOTIDE SEQUENCE</scope>
    <source>
        <strain evidence="1">CBS 118394</strain>
    </source>
</reference>
<keyword evidence="2" id="KW-1185">Reference proteome</keyword>
<comment type="caution">
    <text evidence="1">The sequence shown here is derived from an EMBL/GenBank/DDBJ whole genome shotgun (WGS) entry which is preliminary data.</text>
</comment>
<name>A0AAE0HSK1_9PEZI</name>
<organism evidence="1 2">
    <name type="scientific">Apodospora peruviana</name>
    <dbReference type="NCBI Taxonomy" id="516989"/>
    <lineage>
        <taxon>Eukaryota</taxon>
        <taxon>Fungi</taxon>
        <taxon>Dikarya</taxon>
        <taxon>Ascomycota</taxon>
        <taxon>Pezizomycotina</taxon>
        <taxon>Sordariomycetes</taxon>
        <taxon>Sordariomycetidae</taxon>
        <taxon>Sordariales</taxon>
        <taxon>Lasiosphaeriaceae</taxon>
        <taxon>Apodospora</taxon>
    </lineage>
</organism>
<dbReference type="Proteomes" id="UP001283341">
    <property type="component" value="Unassembled WGS sequence"/>
</dbReference>
<dbReference type="AlphaFoldDB" id="A0AAE0HSK1"/>
<dbReference type="EMBL" id="JAUEDM010000009">
    <property type="protein sequence ID" value="KAK3312120.1"/>
    <property type="molecule type" value="Genomic_DNA"/>
</dbReference>
<accession>A0AAE0HSK1</accession>
<protein>
    <submittedName>
        <fullName evidence="1">Uncharacterized protein</fullName>
    </submittedName>
</protein>
<gene>
    <name evidence="1" type="ORF">B0H66DRAFT_570101</name>
</gene>
<feature type="non-terminal residue" evidence="1">
    <location>
        <position position="217"/>
    </location>
</feature>
<sequence length="217" mass="23697">TGGRRRPCPVPALGRSLSPIPLPTIHRYRSYQEEGRWASGMANPDMKGAARGIGQDLLALVQKIYNASQAQTGNISLANLRKVVAEEVKAAVNGTQEKRSWAAVASQGPTHSQAQPTTAIKIDILVRGKGMPTDLAKRTPQEIIQAVNQASTKKGAVAARKLPSGDTVITFQGMTTRDWYSTNSVWIKEAFGQQAEESKRTFAVLLKEVWKRETFRG</sequence>